<feature type="domain" description="PiggyBac transposable element-derived protein" evidence="2">
    <location>
        <begin position="90"/>
        <end position="195"/>
    </location>
</feature>
<organism evidence="3 4">
    <name type="scientific">Linnemannia schmuckeri</name>
    <dbReference type="NCBI Taxonomy" id="64567"/>
    <lineage>
        <taxon>Eukaryota</taxon>
        <taxon>Fungi</taxon>
        <taxon>Fungi incertae sedis</taxon>
        <taxon>Mucoromycota</taxon>
        <taxon>Mortierellomycotina</taxon>
        <taxon>Mortierellomycetes</taxon>
        <taxon>Mortierellales</taxon>
        <taxon>Mortierellaceae</taxon>
        <taxon>Linnemannia</taxon>
    </lineage>
</organism>
<feature type="domain" description="PiggyBac transposable element-derived protein" evidence="2">
    <location>
        <begin position="207"/>
        <end position="350"/>
    </location>
</feature>
<feature type="compositionally biased region" description="Acidic residues" evidence="1">
    <location>
        <begin position="43"/>
        <end position="63"/>
    </location>
</feature>
<gene>
    <name evidence="3" type="ORF">BG015_002027</name>
</gene>
<dbReference type="InterPro" id="IPR029526">
    <property type="entry name" value="PGBD"/>
</dbReference>
<keyword evidence="4" id="KW-1185">Reference proteome</keyword>
<evidence type="ECO:0000313" key="4">
    <source>
        <dbReference type="Proteomes" id="UP000748756"/>
    </source>
</evidence>
<protein>
    <recommendedName>
        <fullName evidence="2">PiggyBac transposable element-derived protein domain-containing protein</fullName>
    </recommendedName>
</protein>
<feature type="region of interest" description="Disordered" evidence="1">
    <location>
        <begin position="1"/>
        <end position="64"/>
    </location>
</feature>
<comment type="caution">
    <text evidence="3">The sequence shown here is derived from an EMBL/GenBank/DDBJ whole genome shotgun (WGS) entry which is preliminary data.</text>
</comment>
<proteinExistence type="predicted"/>
<dbReference type="AlphaFoldDB" id="A0A9P5RRR2"/>
<evidence type="ECO:0000256" key="1">
    <source>
        <dbReference type="SAM" id="MobiDB-lite"/>
    </source>
</evidence>
<accession>A0A9P5RRR2</accession>
<feature type="compositionally biased region" description="Polar residues" evidence="1">
    <location>
        <begin position="22"/>
        <end position="36"/>
    </location>
</feature>
<evidence type="ECO:0000259" key="2">
    <source>
        <dbReference type="Pfam" id="PF13843"/>
    </source>
</evidence>
<dbReference type="OrthoDB" id="2441803at2759"/>
<reference evidence="3" key="1">
    <citation type="journal article" date="2020" name="Fungal Divers.">
        <title>Resolving the Mortierellaceae phylogeny through synthesis of multi-gene phylogenetics and phylogenomics.</title>
        <authorList>
            <person name="Vandepol N."/>
            <person name="Liber J."/>
            <person name="Desiro A."/>
            <person name="Na H."/>
            <person name="Kennedy M."/>
            <person name="Barry K."/>
            <person name="Grigoriev I.V."/>
            <person name="Miller A.N."/>
            <person name="O'Donnell K."/>
            <person name="Stajich J.E."/>
            <person name="Bonito G."/>
        </authorList>
    </citation>
    <scope>NUCLEOTIDE SEQUENCE</scope>
    <source>
        <strain evidence="3">NRRL 6426</strain>
    </source>
</reference>
<feature type="region of interest" description="Disordered" evidence="1">
    <location>
        <begin position="264"/>
        <end position="294"/>
    </location>
</feature>
<dbReference type="PANTHER" id="PTHR46599:SF3">
    <property type="entry name" value="PIGGYBAC TRANSPOSABLE ELEMENT-DERIVED PROTEIN 4"/>
    <property type="match status" value="1"/>
</dbReference>
<name>A0A9P5RRR2_9FUNG</name>
<dbReference type="EMBL" id="JAAAUQ010001388">
    <property type="protein sequence ID" value="KAF9139429.1"/>
    <property type="molecule type" value="Genomic_DNA"/>
</dbReference>
<dbReference type="Pfam" id="PF13843">
    <property type="entry name" value="DDE_Tnp_1_7"/>
    <property type="match status" value="2"/>
</dbReference>
<dbReference type="Proteomes" id="UP000748756">
    <property type="component" value="Unassembled WGS sequence"/>
</dbReference>
<feature type="region of interest" description="Disordered" evidence="1">
    <location>
        <begin position="107"/>
        <end position="131"/>
    </location>
</feature>
<evidence type="ECO:0000313" key="3">
    <source>
        <dbReference type="EMBL" id="KAF9139429.1"/>
    </source>
</evidence>
<sequence length="378" mass="43613">MDRGILELLSAHKNAKAKEQAQAPNTTHDGHSSNAGNYGYSDYNDDLEEEREYETEEEDDETQDYGVVMTRTHRTHIIEEEDMYDSDCNDEMFEELSRNTNANATLQGAKNSQQPHEGEEDDDGGNDGLDWQDTTAKELRVYLGALIYMGISPQDYVEKFWNTSPYYPRRRFVSEMSLPWFQQIRRYFHVSNPDSFQDHCASTAVLQLVCKLPYRTRAHNAFMDDYLANVPLFIKLRDYGIGACGRASVHSIGFPDELKIEPEFNDQNRHDPQSSGRNNRSHSRSRLSAIDSPSLHDHTVPNIVNDYNNIMGDIDASDLKRLFYDRDLFVAQAWMPLFLWLLDSILLNAHVLSRVQGNNQPHSDFRREIAWDLIFGDK</sequence>
<dbReference type="PANTHER" id="PTHR46599">
    <property type="entry name" value="PIGGYBAC TRANSPOSABLE ELEMENT-DERIVED PROTEIN 4"/>
    <property type="match status" value="1"/>
</dbReference>